<organism evidence="3 4">
    <name type="scientific">Rachicladosporium monterosium</name>
    <dbReference type="NCBI Taxonomy" id="1507873"/>
    <lineage>
        <taxon>Eukaryota</taxon>
        <taxon>Fungi</taxon>
        <taxon>Dikarya</taxon>
        <taxon>Ascomycota</taxon>
        <taxon>Pezizomycotina</taxon>
        <taxon>Dothideomycetes</taxon>
        <taxon>Dothideomycetidae</taxon>
        <taxon>Cladosporiales</taxon>
        <taxon>Cladosporiaceae</taxon>
        <taxon>Rachicladosporium</taxon>
    </lineage>
</organism>
<evidence type="ECO:0000259" key="2">
    <source>
        <dbReference type="PROSITE" id="PS50142"/>
    </source>
</evidence>
<evidence type="ECO:0000313" key="3">
    <source>
        <dbReference type="EMBL" id="KAK5148549.1"/>
    </source>
</evidence>
<dbReference type="InterPro" id="IPR036389">
    <property type="entry name" value="RNase_III_sf"/>
</dbReference>
<feature type="domain" description="RNase III" evidence="2">
    <location>
        <begin position="71"/>
        <end position="254"/>
    </location>
</feature>
<dbReference type="PROSITE" id="PS50142">
    <property type="entry name" value="RNASE_3_2"/>
    <property type="match status" value="1"/>
</dbReference>
<evidence type="ECO:0000256" key="1">
    <source>
        <dbReference type="ARBA" id="ARBA00022801"/>
    </source>
</evidence>
<sequence>MSRQPSTRFNLERGHLRFAALKRPVVEHCPQKSLSMKGIRHLVSAVPPTDPPILTRPQIPVSATASNIDAERLIGRTFDQKTLLLKALTLNPAGSQIHVESYQRLEFPGNTVFDLLVVTRLLRDQQTTNTLTQGKLIRLRAALVNAHLLGYFNLHFRLSLQSSTAYTNPETGDFQITTLQSHVSIWHFLSHDFTDLTTAQQECVQQHQNLSASLQDALEYSDSYPWETLLALALAKFHSDMIESVIGAISVDSGGQLQPCEDFLTRIGLMEYLERLVGETSMLYIRGIGTAAGGIERGEL</sequence>
<reference evidence="3 4" key="1">
    <citation type="submission" date="2023-08" db="EMBL/GenBank/DDBJ databases">
        <title>Black Yeasts Isolated from many extreme environments.</title>
        <authorList>
            <person name="Coleine C."/>
            <person name="Stajich J.E."/>
            <person name="Selbmann L."/>
        </authorList>
    </citation>
    <scope>NUCLEOTIDE SEQUENCE [LARGE SCALE GENOMIC DNA]</scope>
    <source>
        <strain evidence="3 4">CCFEE 5386</strain>
    </source>
</reference>
<accession>A0ABR0LGU8</accession>
<dbReference type="PANTHER" id="PTHR14950">
    <property type="entry name" value="DICER-RELATED"/>
    <property type="match status" value="1"/>
</dbReference>
<protein>
    <submittedName>
        <fullName evidence="3">Dicer-like protein 2</fullName>
    </submittedName>
</protein>
<keyword evidence="4" id="KW-1185">Reference proteome</keyword>
<comment type="caution">
    <text evidence="3">The sequence shown here is derived from an EMBL/GenBank/DDBJ whole genome shotgun (WGS) entry which is preliminary data.</text>
</comment>
<dbReference type="Proteomes" id="UP001308179">
    <property type="component" value="Unassembled WGS sequence"/>
</dbReference>
<name>A0ABR0LGU8_9PEZI</name>
<dbReference type="Pfam" id="PF00636">
    <property type="entry name" value="Ribonuclease_3"/>
    <property type="match status" value="1"/>
</dbReference>
<dbReference type="PANTHER" id="PTHR14950:SF37">
    <property type="entry name" value="ENDORIBONUCLEASE DICER"/>
    <property type="match status" value="1"/>
</dbReference>
<dbReference type="Gene3D" id="1.10.1520.10">
    <property type="entry name" value="Ribonuclease III domain"/>
    <property type="match status" value="1"/>
</dbReference>
<dbReference type="EMBL" id="JAVRRR010000003">
    <property type="protein sequence ID" value="KAK5148549.1"/>
    <property type="molecule type" value="Genomic_DNA"/>
</dbReference>
<keyword evidence="1" id="KW-0378">Hydrolase</keyword>
<gene>
    <name evidence="3" type="primary">DCL2</name>
    <name evidence="3" type="ORF">LTR32_000146</name>
</gene>
<evidence type="ECO:0000313" key="4">
    <source>
        <dbReference type="Proteomes" id="UP001308179"/>
    </source>
</evidence>
<proteinExistence type="predicted"/>
<dbReference type="SUPFAM" id="SSF69065">
    <property type="entry name" value="RNase III domain-like"/>
    <property type="match status" value="1"/>
</dbReference>
<dbReference type="SMART" id="SM00535">
    <property type="entry name" value="RIBOc"/>
    <property type="match status" value="1"/>
</dbReference>
<dbReference type="InterPro" id="IPR000999">
    <property type="entry name" value="RNase_III_dom"/>
</dbReference>